<dbReference type="Pfam" id="PF00106">
    <property type="entry name" value="adh_short"/>
    <property type="match status" value="1"/>
</dbReference>
<evidence type="ECO:0000256" key="5">
    <source>
        <dbReference type="SAM" id="SignalP"/>
    </source>
</evidence>
<evidence type="ECO:0000313" key="7">
    <source>
        <dbReference type="EMBL" id="GGK99397.1"/>
    </source>
</evidence>
<keyword evidence="2" id="KW-0560">Oxidoreductase</keyword>
<feature type="domain" description="Ketoreductase" evidence="6">
    <location>
        <begin position="31"/>
        <end position="202"/>
    </location>
</feature>
<dbReference type="PRINTS" id="PR00081">
    <property type="entry name" value="GDHRDH"/>
</dbReference>
<dbReference type="PROSITE" id="PS00061">
    <property type="entry name" value="ADH_SHORT"/>
    <property type="match status" value="1"/>
</dbReference>
<name>A0ABQ2FIX7_9DEIO</name>
<organism evidence="7 8">
    <name type="scientific">Deinococcus radiotolerans</name>
    <dbReference type="NCBI Taxonomy" id="1309407"/>
    <lineage>
        <taxon>Bacteria</taxon>
        <taxon>Thermotogati</taxon>
        <taxon>Deinococcota</taxon>
        <taxon>Deinococci</taxon>
        <taxon>Deinococcales</taxon>
        <taxon>Deinococcaceae</taxon>
        <taxon>Deinococcus</taxon>
    </lineage>
</organism>
<proteinExistence type="inferred from homology"/>
<accession>A0ABQ2FIX7</accession>
<dbReference type="PANTHER" id="PTHR44196">
    <property type="entry name" value="DEHYDROGENASE/REDUCTASE SDR FAMILY MEMBER 7B"/>
    <property type="match status" value="1"/>
</dbReference>
<evidence type="ECO:0000256" key="4">
    <source>
        <dbReference type="SAM" id="MobiDB-lite"/>
    </source>
</evidence>
<comment type="caution">
    <text evidence="7">The sequence shown here is derived from an EMBL/GenBank/DDBJ whole genome shotgun (WGS) entry which is preliminary data.</text>
</comment>
<evidence type="ECO:0000259" key="6">
    <source>
        <dbReference type="SMART" id="SM00822"/>
    </source>
</evidence>
<reference evidence="8" key="1">
    <citation type="journal article" date="2019" name="Int. J. Syst. Evol. Microbiol.">
        <title>The Global Catalogue of Microorganisms (GCM) 10K type strain sequencing project: providing services to taxonomists for standard genome sequencing and annotation.</title>
        <authorList>
            <consortium name="The Broad Institute Genomics Platform"/>
            <consortium name="The Broad Institute Genome Sequencing Center for Infectious Disease"/>
            <person name="Wu L."/>
            <person name="Ma J."/>
        </authorList>
    </citation>
    <scope>NUCLEOTIDE SEQUENCE [LARGE SCALE GENOMIC DNA]</scope>
    <source>
        <strain evidence="8">JCM 19173</strain>
    </source>
</reference>
<evidence type="ECO:0000313" key="8">
    <source>
        <dbReference type="Proteomes" id="UP000604341"/>
    </source>
</evidence>
<gene>
    <name evidence="7" type="ORF">GCM10010844_17000</name>
</gene>
<keyword evidence="5" id="KW-0732">Signal</keyword>
<dbReference type="PANTHER" id="PTHR44196:SF1">
    <property type="entry name" value="DEHYDROGENASE_REDUCTASE SDR FAMILY MEMBER 7B"/>
    <property type="match status" value="1"/>
</dbReference>
<evidence type="ECO:0000256" key="1">
    <source>
        <dbReference type="ARBA" id="ARBA00006484"/>
    </source>
</evidence>
<protein>
    <submittedName>
        <fullName evidence="7">Ketoacyl reductase</fullName>
    </submittedName>
</protein>
<evidence type="ECO:0000256" key="2">
    <source>
        <dbReference type="ARBA" id="ARBA00023002"/>
    </source>
</evidence>
<sequence length="340" mass="35659">MRIPKRLLLTAALGALAARHALTRPLDLRDRSVIITGGSRGLGLALAREFLARGARVTLGARTGSDLRSAQASLNAGERVHVVAGDVTVAADAQRLIDEAVRVHGRLDVLVNNAGIIQLGPMANMTEADVRQVLELNALAPLRLVEAARPHLRDGGRVLIVASLGGRVAIPHLGPYSVSKFAAVGLGQALRAELALEGIGVTTVMPGLMRTGSPLNAPVKGQHRREYALFATLASLPVLALDAQVAAGRIVNALVRNRAEVMVGGPAWLLGTAHALAPQLTADVMALTARLLPGPGRSDAARVGRDLETAFTQANPMKRSAEERFHQRGAHGNGEERGSS</sequence>
<dbReference type="Gene3D" id="3.40.50.720">
    <property type="entry name" value="NAD(P)-binding Rossmann-like Domain"/>
    <property type="match status" value="1"/>
</dbReference>
<dbReference type="SMART" id="SM00822">
    <property type="entry name" value="PKS_KR"/>
    <property type="match status" value="1"/>
</dbReference>
<feature type="region of interest" description="Disordered" evidence="4">
    <location>
        <begin position="312"/>
        <end position="340"/>
    </location>
</feature>
<dbReference type="InterPro" id="IPR057326">
    <property type="entry name" value="KR_dom"/>
</dbReference>
<feature type="chain" id="PRO_5046181546" evidence="5">
    <location>
        <begin position="18"/>
        <end position="340"/>
    </location>
</feature>
<dbReference type="InterPro" id="IPR036291">
    <property type="entry name" value="NAD(P)-bd_dom_sf"/>
</dbReference>
<dbReference type="EMBL" id="BMPE01000003">
    <property type="protein sequence ID" value="GGK99397.1"/>
    <property type="molecule type" value="Genomic_DNA"/>
</dbReference>
<dbReference type="RefSeq" id="WP_189068575.1">
    <property type="nucleotide sequence ID" value="NZ_BMPE01000003.1"/>
</dbReference>
<dbReference type="Proteomes" id="UP000604341">
    <property type="component" value="Unassembled WGS sequence"/>
</dbReference>
<evidence type="ECO:0000256" key="3">
    <source>
        <dbReference type="RuleBase" id="RU000363"/>
    </source>
</evidence>
<dbReference type="InterPro" id="IPR020904">
    <property type="entry name" value="Sc_DH/Rdtase_CS"/>
</dbReference>
<dbReference type="InterPro" id="IPR002347">
    <property type="entry name" value="SDR_fam"/>
</dbReference>
<comment type="similarity">
    <text evidence="1 3">Belongs to the short-chain dehydrogenases/reductases (SDR) family.</text>
</comment>
<dbReference type="PRINTS" id="PR00080">
    <property type="entry name" value="SDRFAMILY"/>
</dbReference>
<keyword evidence="8" id="KW-1185">Reference proteome</keyword>
<feature type="signal peptide" evidence="5">
    <location>
        <begin position="1"/>
        <end position="17"/>
    </location>
</feature>
<dbReference type="SUPFAM" id="SSF51735">
    <property type="entry name" value="NAD(P)-binding Rossmann-fold domains"/>
    <property type="match status" value="1"/>
</dbReference>